<keyword evidence="2" id="KW-0964">Secreted</keyword>
<comment type="subcellular location">
    <subcellularLocation>
        <location evidence="1">Secreted</location>
    </subcellularLocation>
</comment>
<comment type="caution">
    <text evidence="7">The sequence shown here is derived from an EMBL/GenBank/DDBJ whole genome shotgun (WGS) entry which is preliminary data.</text>
</comment>
<dbReference type="AlphaFoldDB" id="A0AAE1CQK7"/>
<dbReference type="GO" id="GO:0005615">
    <property type="term" value="C:extracellular space"/>
    <property type="evidence" value="ECO:0007669"/>
    <property type="project" value="TreeGrafter"/>
</dbReference>
<feature type="region of interest" description="Disordered" evidence="4">
    <location>
        <begin position="206"/>
        <end position="228"/>
    </location>
</feature>
<dbReference type="Pfam" id="PF01391">
    <property type="entry name" value="Collagen"/>
    <property type="match status" value="1"/>
</dbReference>
<dbReference type="InterPro" id="IPR050605">
    <property type="entry name" value="Olfactomedin-like_domain"/>
</dbReference>
<name>A0AAE1CQK7_9GAST</name>
<sequence length="693" mass="75714">MDQRKELPSSSAESHQQNSLFKHSNSLSSCQPDDGCLSSGTEALQSKNFSINRERCTSKSEESKLQTEKRNSGFHVSKDTSKLLRSDSSENCHSAFGSFHHNHPSHPTVSLSRLHLNIKVLYGLFACLAAIFVCSGVLCTLHIWRLRKDLDIMNDIMDEMHKNAPSSEEMSRLANFLHRLGASDQSQAQTDKARFWGTVLGEVKRPSSNGTRDELRGRRKRRANDGASDDWTWMSTFVRVPVRALKAYCQQAKTYCNAKGPRGAPGEKGDKGEKGDSMKEMTYNGRVMRGPAGPKGDRGEPGPRGPEGRMGATGRHGQDGSQGPPGAKGEKGDRGFLGRTGAPGAIAQKGDRGKQGPKGDRGIGGIPGVPGMKGLKGNRGSQGLRGYQGPPGEKGDAGYCEVFQCVDIEQPTEAPVQPGSTASPTLPPIARECSVAIIGKPVFMGSRQKSHGAWMLDAAGQGGRDNLGKVWLTYGTEGSLVWQFSDMGQFKKNSGGKASNLSGIPYFGTGHKVHNGFFYYHWKGGSKIVRFDLARGEASAVRVLPDLMDTSSPEARERAYLYSSRTTVVDFHIDRNGLWAVYIRNSTGKVVASLLDKETLDVKATVALDDLAPRSRGGAFIVCGKLYTVRHHDRLRSNIDGVLDLWQDGKLHTMHIKFNIPYGQNAMISYNFRLKEILAWDSGKQLSYPLLLK</sequence>
<evidence type="ECO:0000313" key="8">
    <source>
        <dbReference type="Proteomes" id="UP001283361"/>
    </source>
</evidence>
<reference evidence="7" key="1">
    <citation type="journal article" date="2023" name="G3 (Bethesda)">
        <title>A reference genome for the long-term kleptoplast-retaining sea slug Elysia crispata morphotype clarki.</title>
        <authorList>
            <person name="Eastman K.E."/>
            <person name="Pendleton A.L."/>
            <person name="Shaikh M.A."/>
            <person name="Suttiyut T."/>
            <person name="Ogas R."/>
            <person name="Tomko P."/>
            <person name="Gavelis G."/>
            <person name="Widhalm J.R."/>
            <person name="Wisecaver J.H."/>
        </authorList>
    </citation>
    <scope>NUCLEOTIDE SEQUENCE</scope>
    <source>
        <strain evidence="7">ECLA1</strain>
    </source>
</reference>
<evidence type="ECO:0000256" key="4">
    <source>
        <dbReference type="SAM" id="MobiDB-lite"/>
    </source>
</evidence>
<evidence type="ECO:0000256" key="1">
    <source>
        <dbReference type="ARBA" id="ARBA00004613"/>
    </source>
</evidence>
<dbReference type="PANTHER" id="PTHR23192">
    <property type="entry name" value="OLFACTOMEDIN-RELATED"/>
    <property type="match status" value="1"/>
</dbReference>
<feature type="compositionally biased region" description="Basic and acidic residues" evidence="4">
    <location>
        <begin position="265"/>
        <end position="279"/>
    </location>
</feature>
<dbReference type="Proteomes" id="UP001283361">
    <property type="component" value="Unassembled WGS sequence"/>
</dbReference>
<gene>
    <name evidence="7" type="ORF">RRG08_005413</name>
</gene>
<feature type="region of interest" description="Disordered" evidence="4">
    <location>
        <begin position="1"/>
        <end position="33"/>
    </location>
</feature>
<dbReference type="InterPro" id="IPR008160">
    <property type="entry name" value="Collagen"/>
</dbReference>
<feature type="compositionally biased region" description="Basic and acidic residues" evidence="4">
    <location>
        <begin position="349"/>
        <end position="361"/>
    </location>
</feature>
<evidence type="ECO:0000256" key="3">
    <source>
        <dbReference type="PROSITE-ProRule" id="PRU00446"/>
    </source>
</evidence>
<feature type="region of interest" description="Disordered" evidence="4">
    <location>
        <begin position="60"/>
        <end position="82"/>
    </location>
</feature>
<dbReference type="EMBL" id="JAWDGP010007160">
    <property type="protein sequence ID" value="KAK3729040.1"/>
    <property type="molecule type" value="Genomic_DNA"/>
</dbReference>
<dbReference type="Pfam" id="PF02191">
    <property type="entry name" value="OLF"/>
    <property type="match status" value="1"/>
</dbReference>
<dbReference type="PROSITE" id="PS51132">
    <property type="entry name" value="OLF"/>
    <property type="match status" value="1"/>
</dbReference>
<protein>
    <recommendedName>
        <fullName evidence="6">Olfactomedin-like domain-containing protein</fullName>
    </recommendedName>
</protein>
<keyword evidence="5" id="KW-0812">Transmembrane</keyword>
<evidence type="ECO:0000259" key="6">
    <source>
        <dbReference type="PROSITE" id="PS51132"/>
    </source>
</evidence>
<keyword evidence="8" id="KW-1185">Reference proteome</keyword>
<comment type="caution">
    <text evidence="3">Lacks conserved residue(s) required for the propagation of feature annotation.</text>
</comment>
<feature type="compositionally biased region" description="Polar residues" evidence="4">
    <location>
        <begin position="8"/>
        <end position="31"/>
    </location>
</feature>
<dbReference type="PANTHER" id="PTHR23192:SF85">
    <property type="entry name" value="GLIOMEDIN"/>
    <property type="match status" value="1"/>
</dbReference>
<keyword evidence="5" id="KW-0472">Membrane</keyword>
<evidence type="ECO:0000313" key="7">
    <source>
        <dbReference type="EMBL" id="KAK3729040.1"/>
    </source>
</evidence>
<feature type="domain" description="Olfactomedin-like" evidence="6">
    <location>
        <begin position="432"/>
        <end position="693"/>
    </location>
</feature>
<feature type="region of interest" description="Disordered" evidence="4">
    <location>
        <begin position="256"/>
        <end position="384"/>
    </location>
</feature>
<evidence type="ECO:0000256" key="5">
    <source>
        <dbReference type="SAM" id="Phobius"/>
    </source>
</evidence>
<accession>A0AAE1CQK7</accession>
<evidence type="ECO:0000256" key="2">
    <source>
        <dbReference type="ARBA" id="ARBA00022525"/>
    </source>
</evidence>
<dbReference type="GO" id="GO:0007165">
    <property type="term" value="P:signal transduction"/>
    <property type="evidence" value="ECO:0007669"/>
    <property type="project" value="TreeGrafter"/>
</dbReference>
<organism evidence="7 8">
    <name type="scientific">Elysia crispata</name>
    <name type="common">lettuce slug</name>
    <dbReference type="NCBI Taxonomy" id="231223"/>
    <lineage>
        <taxon>Eukaryota</taxon>
        <taxon>Metazoa</taxon>
        <taxon>Spiralia</taxon>
        <taxon>Lophotrochozoa</taxon>
        <taxon>Mollusca</taxon>
        <taxon>Gastropoda</taxon>
        <taxon>Heterobranchia</taxon>
        <taxon>Euthyneura</taxon>
        <taxon>Panpulmonata</taxon>
        <taxon>Sacoglossa</taxon>
        <taxon>Placobranchoidea</taxon>
        <taxon>Plakobranchidae</taxon>
        <taxon>Elysia</taxon>
    </lineage>
</organism>
<dbReference type="InterPro" id="IPR003112">
    <property type="entry name" value="Olfac-like_dom"/>
</dbReference>
<feature type="transmembrane region" description="Helical" evidence="5">
    <location>
        <begin position="120"/>
        <end position="144"/>
    </location>
</feature>
<dbReference type="SMART" id="SM00284">
    <property type="entry name" value="OLF"/>
    <property type="match status" value="1"/>
</dbReference>
<keyword evidence="5" id="KW-1133">Transmembrane helix</keyword>
<proteinExistence type="predicted"/>